<organism evidence="6 7">
    <name type="scientific">Anaeromyxobacter diazotrophicus</name>
    <dbReference type="NCBI Taxonomy" id="2590199"/>
    <lineage>
        <taxon>Bacteria</taxon>
        <taxon>Pseudomonadati</taxon>
        <taxon>Myxococcota</taxon>
        <taxon>Myxococcia</taxon>
        <taxon>Myxococcales</taxon>
        <taxon>Cystobacterineae</taxon>
        <taxon>Anaeromyxobacteraceae</taxon>
        <taxon>Anaeromyxobacter</taxon>
    </lineage>
</organism>
<evidence type="ECO:0000256" key="3">
    <source>
        <dbReference type="ARBA" id="ARBA00022840"/>
    </source>
</evidence>
<dbReference type="Gene3D" id="3.30.470.20">
    <property type="entry name" value="ATP-grasp fold, B domain"/>
    <property type="match status" value="1"/>
</dbReference>
<keyword evidence="3 4" id="KW-0067">ATP-binding</keyword>
<dbReference type="InterPro" id="IPR004666">
    <property type="entry name" value="Rp_bS6_RimK/Lys_biosynth_LsyX"/>
</dbReference>
<evidence type="ECO:0000256" key="4">
    <source>
        <dbReference type="PROSITE-ProRule" id="PRU00409"/>
    </source>
</evidence>
<dbReference type="GO" id="GO:0016879">
    <property type="term" value="F:ligase activity, forming carbon-nitrogen bonds"/>
    <property type="evidence" value="ECO:0007669"/>
    <property type="project" value="TreeGrafter"/>
</dbReference>
<dbReference type="Proteomes" id="UP000503640">
    <property type="component" value="Unassembled WGS sequence"/>
</dbReference>
<dbReference type="PANTHER" id="PTHR21621">
    <property type="entry name" value="RIBOSOMAL PROTEIN S6 MODIFICATION PROTEIN"/>
    <property type="match status" value="1"/>
</dbReference>
<dbReference type="Pfam" id="PF08443">
    <property type="entry name" value="RimK"/>
    <property type="match status" value="1"/>
</dbReference>
<dbReference type="InterPro" id="IPR011761">
    <property type="entry name" value="ATP-grasp"/>
</dbReference>
<keyword evidence="2 4" id="KW-0547">Nucleotide-binding</keyword>
<dbReference type="EMBL" id="BJTG01000004">
    <property type="protein sequence ID" value="GEJ57451.1"/>
    <property type="molecule type" value="Genomic_DNA"/>
</dbReference>
<accession>A0A7I9VM27</accession>
<gene>
    <name evidence="6" type="primary">rimK_2</name>
    <name evidence="6" type="ORF">AMYX_21920</name>
</gene>
<keyword evidence="1" id="KW-0479">Metal-binding</keyword>
<evidence type="ECO:0000256" key="1">
    <source>
        <dbReference type="ARBA" id="ARBA00022723"/>
    </source>
</evidence>
<dbReference type="Gene3D" id="3.40.50.20">
    <property type="match status" value="1"/>
</dbReference>
<dbReference type="PANTHER" id="PTHR21621:SF0">
    <property type="entry name" value="BETA-CITRYLGLUTAMATE SYNTHASE B-RELATED"/>
    <property type="match status" value="1"/>
</dbReference>
<comment type="caution">
    <text evidence="6">The sequence shown here is derived from an EMBL/GenBank/DDBJ whole genome shotgun (WGS) entry which is preliminary data.</text>
</comment>
<protein>
    <submittedName>
        <fullName evidence="6">Putative alpha-L-glutamate ligase</fullName>
    </submittedName>
</protein>
<dbReference type="GO" id="GO:0005737">
    <property type="term" value="C:cytoplasm"/>
    <property type="evidence" value="ECO:0007669"/>
    <property type="project" value="TreeGrafter"/>
</dbReference>
<feature type="domain" description="ATP-grasp" evidence="5">
    <location>
        <begin position="107"/>
        <end position="287"/>
    </location>
</feature>
<sequence>MRFGVVTAWPAEDWHSRRLLASFGRRGEAAAVDPAALAAFVGEAALEVRASQRPAARFDAWVLARGLGRSGDPDVQFEVYRALEGTGSLVVNKIDALLSAQDKLRTSWLLRRAGVATPRAAVAQAPRQAVAALAWLGEAVAKPIAGSLGDGLERVRDDRAGRRAVLDRVGRDGAVYLQAWVEHPGRDARLFVVGERVAGAMERRAPPGEWRTNVERGARVRPLPAGGPLGALAVAAARALGLDWAGVDVVTGPEGPTVLEVNGNPSWVGILEATGEDMAEPIAEHVWARARQRLERTRPTPEQAGANHG</sequence>
<evidence type="ECO:0000313" key="6">
    <source>
        <dbReference type="EMBL" id="GEJ57451.1"/>
    </source>
</evidence>
<evidence type="ECO:0000256" key="2">
    <source>
        <dbReference type="ARBA" id="ARBA00022741"/>
    </source>
</evidence>
<keyword evidence="7" id="KW-1185">Reference proteome</keyword>
<dbReference type="NCBIfam" id="TIGR00768">
    <property type="entry name" value="rimK_fam"/>
    <property type="match status" value="1"/>
</dbReference>
<dbReference type="PROSITE" id="PS50975">
    <property type="entry name" value="ATP_GRASP"/>
    <property type="match status" value="1"/>
</dbReference>
<dbReference type="InterPro" id="IPR013651">
    <property type="entry name" value="ATP-grasp_RimK-type"/>
</dbReference>
<evidence type="ECO:0000259" key="5">
    <source>
        <dbReference type="PROSITE" id="PS50975"/>
    </source>
</evidence>
<dbReference type="GO" id="GO:0046872">
    <property type="term" value="F:metal ion binding"/>
    <property type="evidence" value="ECO:0007669"/>
    <property type="project" value="UniProtKB-KW"/>
</dbReference>
<dbReference type="AlphaFoldDB" id="A0A7I9VM27"/>
<name>A0A7I9VM27_9BACT</name>
<dbReference type="SUPFAM" id="SSF56059">
    <property type="entry name" value="Glutathione synthetase ATP-binding domain-like"/>
    <property type="match status" value="1"/>
</dbReference>
<reference evidence="7" key="1">
    <citation type="journal article" date="2020" name="Appl. Environ. Microbiol.">
        <title>Diazotrophic Anaeromyxobacter Isolates from Soils.</title>
        <authorList>
            <person name="Masuda Y."/>
            <person name="Yamanaka H."/>
            <person name="Xu Z.X."/>
            <person name="Shiratori Y."/>
            <person name="Aono T."/>
            <person name="Amachi S."/>
            <person name="Senoo K."/>
            <person name="Itoh H."/>
        </authorList>
    </citation>
    <scope>NUCLEOTIDE SEQUENCE [LARGE SCALE GENOMIC DNA]</scope>
    <source>
        <strain evidence="7">R267</strain>
    </source>
</reference>
<dbReference type="GO" id="GO:0005524">
    <property type="term" value="F:ATP binding"/>
    <property type="evidence" value="ECO:0007669"/>
    <property type="project" value="UniProtKB-UniRule"/>
</dbReference>
<evidence type="ECO:0000313" key="7">
    <source>
        <dbReference type="Proteomes" id="UP000503640"/>
    </source>
</evidence>
<dbReference type="RefSeq" id="WP_176064949.1">
    <property type="nucleotide sequence ID" value="NZ_BJTG01000004.1"/>
</dbReference>
<keyword evidence="6" id="KW-0436">Ligase</keyword>
<proteinExistence type="predicted"/>